<accession>A0A7W8VGH1</accession>
<dbReference type="AlphaFoldDB" id="A0A7W8VGH1"/>
<protein>
    <recommendedName>
        <fullName evidence="4">Lipoprotein</fullName>
    </recommendedName>
</protein>
<dbReference type="Gene3D" id="2.50.20.20">
    <property type="match status" value="1"/>
</dbReference>
<feature type="compositionally biased region" description="Basic and acidic residues" evidence="1">
    <location>
        <begin position="371"/>
        <end position="384"/>
    </location>
</feature>
<evidence type="ECO:0000313" key="3">
    <source>
        <dbReference type="Proteomes" id="UP000572635"/>
    </source>
</evidence>
<evidence type="ECO:0000256" key="1">
    <source>
        <dbReference type="SAM" id="MobiDB-lite"/>
    </source>
</evidence>
<dbReference type="RefSeq" id="WP_184396214.1">
    <property type="nucleotide sequence ID" value="NZ_BAAAJD010000152.1"/>
</dbReference>
<dbReference type="PROSITE" id="PS51257">
    <property type="entry name" value="PROKAR_LIPOPROTEIN"/>
    <property type="match status" value="1"/>
</dbReference>
<sequence length="410" mass="42460">MAPVKSSRRRSNGPLTYAAMAAAVALGASGCSLDLSDLTPGGGDEPSATEAAPVDAAPVFEGALEQLRSAPAVAVQGKVAAGEGKEGVNDTALTVTSAGTTQGTYKEGENEAEVLEVDGRLFVNAADEFWLDQTIANPDSSQYAGSWVRVAPSMLGVDPGTVLAPDALADILEGLGTASAKAELEDLDGTPGYRVDLEGGEKNRVWISEEEPYRLLRMEVENLAPEGEENGARVQLNLTQPEQADVDKVYDDAITATEEELTSSRDARIALQWDGQLQLDCQTGGKCTISGTAKDVSEGEGEGKVIVRLDATFNNDELGEKKCNASEVLEAGGSVGISCSTDYALEPSEQPQEYEINASGLLSTRGLSKSAGKEITKGLKEAKEAGASGGEASPEDGEGASEEPAEGGGN</sequence>
<name>A0A7W8VGH1_9ACTN</name>
<organism evidence="2 3">
    <name type="scientific">Nocardiopsis composta</name>
    <dbReference type="NCBI Taxonomy" id="157465"/>
    <lineage>
        <taxon>Bacteria</taxon>
        <taxon>Bacillati</taxon>
        <taxon>Actinomycetota</taxon>
        <taxon>Actinomycetes</taxon>
        <taxon>Streptosporangiales</taxon>
        <taxon>Nocardiopsidaceae</taxon>
        <taxon>Nocardiopsis</taxon>
    </lineage>
</organism>
<gene>
    <name evidence="2" type="ORF">HDA36_005063</name>
</gene>
<reference evidence="2 3" key="1">
    <citation type="submission" date="2020-08" db="EMBL/GenBank/DDBJ databases">
        <title>Sequencing the genomes of 1000 actinobacteria strains.</title>
        <authorList>
            <person name="Klenk H.-P."/>
        </authorList>
    </citation>
    <scope>NUCLEOTIDE SEQUENCE [LARGE SCALE GENOMIC DNA]</scope>
    <source>
        <strain evidence="2 3">DSM 44551</strain>
    </source>
</reference>
<dbReference type="EMBL" id="JACHDB010000001">
    <property type="protein sequence ID" value="MBB5434979.1"/>
    <property type="molecule type" value="Genomic_DNA"/>
</dbReference>
<comment type="caution">
    <text evidence="2">The sequence shown here is derived from an EMBL/GenBank/DDBJ whole genome shotgun (WGS) entry which is preliminary data.</text>
</comment>
<proteinExistence type="predicted"/>
<keyword evidence="3" id="KW-1185">Reference proteome</keyword>
<evidence type="ECO:0000313" key="2">
    <source>
        <dbReference type="EMBL" id="MBB5434979.1"/>
    </source>
</evidence>
<feature type="region of interest" description="Disordered" evidence="1">
    <location>
        <begin position="356"/>
        <end position="410"/>
    </location>
</feature>
<dbReference type="Proteomes" id="UP000572635">
    <property type="component" value="Unassembled WGS sequence"/>
</dbReference>
<evidence type="ECO:0008006" key="4">
    <source>
        <dbReference type="Google" id="ProtNLM"/>
    </source>
</evidence>
<feature type="compositionally biased region" description="Acidic residues" evidence="1">
    <location>
        <begin position="393"/>
        <end position="410"/>
    </location>
</feature>